<evidence type="ECO:0000313" key="3">
    <source>
        <dbReference type="Proteomes" id="UP000002195"/>
    </source>
</evidence>
<accession>Q54AM2</accession>
<organism evidence="2 3">
    <name type="scientific">Dictyostelium discoideum</name>
    <name type="common">Social amoeba</name>
    <dbReference type="NCBI Taxonomy" id="44689"/>
    <lineage>
        <taxon>Eukaryota</taxon>
        <taxon>Amoebozoa</taxon>
        <taxon>Evosea</taxon>
        <taxon>Eumycetozoa</taxon>
        <taxon>Dictyostelia</taxon>
        <taxon>Dictyosteliales</taxon>
        <taxon>Dictyosteliaceae</taxon>
        <taxon>Dictyostelium</taxon>
    </lineage>
</organism>
<dbReference type="GeneID" id="3385387"/>
<dbReference type="HOGENOM" id="CLU_1638494_0_0_1"/>
<feature type="domain" description="ATP-grasp" evidence="1">
    <location>
        <begin position="41"/>
        <end position="129"/>
    </location>
</feature>
<comment type="caution">
    <text evidence="2">The sequence shown here is derived from an EMBL/GenBank/DDBJ whole genome shotgun (WGS) entry which is preliminary data.</text>
</comment>
<gene>
    <name evidence="2" type="ORF">DDB_G0294348</name>
</gene>
<proteinExistence type="predicted"/>
<dbReference type="PaxDb" id="44689-DDB0220065"/>
<dbReference type="Pfam" id="PF18299">
    <property type="entry name" value="R2K_2"/>
    <property type="match status" value="1"/>
</dbReference>
<dbReference type="Proteomes" id="UP000002195">
    <property type="component" value="Unassembled WGS sequence"/>
</dbReference>
<dbReference type="AlphaFoldDB" id="Q54AM2"/>
<reference evidence="2 3" key="1">
    <citation type="journal article" date="2005" name="Nature">
        <title>The genome of the social amoeba Dictyostelium discoideum.</title>
        <authorList>
            <consortium name="The Dictyostelium discoideum Sequencing Consortium"/>
            <person name="Eichinger L."/>
            <person name="Pachebat J.A."/>
            <person name="Glockner G."/>
            <person name="Rajandream M.A."/>
            <person name="Sucgang R."/>
            <person name="Berriman M."/>
            <person name="Song J."/>
            <person name="Olsen R."/>
            <person name="Szafranski K."/>
            <person name="Xu Q."/>
            <person name="Tunggal B."/>
            <person name="Kummerfeld S."/>
            <person name="Madera M."/>
            <person name="Konfortov B.A."/>
            <person name="Rivero F."/>
            <person name="Bankier A.T."/>
            <person name="Lehmann R."/>
            <person name="Hamlin N."/>
            <person name="Davies R."/>
            <person name="Gaudet P."/>
            <person name="Fey P."/>
            <person name="Pilcher K."/>
            <person name="Chen G."/>
            <person name="Saunders D."/>
            <person name="Sodergren E."/>
            <person name="Davis P."/>
            <person name="Kerhornou A."/>
            <person name="Nie X."/>
            <person name="Hall N."/>
            <person name="Anjard C."/>
            <person name="Hemphill L."/>
            <person name="Bason N."/>
            <person name="Farbrother P."/>
            <person name="Desany B."/>
            <person name="Just E."/>
            <person name="Morio T."/>
            <person name="Rost R."/>
            <person name="Churcher C."/>
            <person name="Cooper J."/>
            <person name="Haydock S."/>
            <person name="van Driessche N."/>
            <person name="Cronin A."/>
            <person name="Goodhead I."/>
            <person name="Muzny D."/>
            <person name="Mourier T."/>
            <person name="Pain A."/>
            <person name="Lu M."/>
            <person name="Harper D."/>
            <person name="Lindsay R."/>
            <person name="Hauser H."/>
            <person name="James K."/>
            <person name="Quiles M."/>
            <person name="Madan Babu M."/>
            <person name="Saito T."/>
            <person name="Buchrieser C."/>
            <person name="Wardroper A."/>
            <person name="Felder M."/>
            <person name="Thangavelu M."/>
            <person name="Johnson D."/>
            <person name="Knights A."/>
            <person name="Loulseged H."/>
            <person name="Mungall K."/>
            <person name="Oliver K."/>
            <person name="Price C."/>
            <person name="Quail M.A."/>
            <person name="Urushihara H."/>
            <person name="Hernandez J."/>
            <person name="Rabbinowitsch E."/>
            <person name="Steffen D."/>
            <person name="Sanders M."/>
            <person name="Ma J."/>
            <person name="Kohara Y."/>
            <person name="Sharp S."/>
            <person name="Simmonds M."/>
            <person name="Spiegler S."/>
            <person name="Tivey A."/>
            <person name="Sugano S."/>
            <person name="White B."/>
            <person name="Walker D."/>
            <person name="Woodward J."/>
            <person name="Winckler T."/>
            <person name="Tanaka Y."/>
            <person name="Shaulsky G."/>
            <person name="Schleicher M."/>
            <person name="Weinstock G."/>
            <person name="Rosenthal A."/>
            <person name="Cox E.C."/>
            <person name="Chisholm R.L."/>
            <person name="Gibbs R."/>
            <person name="Loomis W.F."/>
            <person name="Platzer M."/>
            <person name="Kay R.R."/>
            <person name="Williams J."/>
            <person name="Dear P.H."/>
            <person name="Noegel A.A."/>
            <person name="Barrell B."/>
            <person name="Kuspa A."/>
        </authorList>
    </citation>
    <scope>NUCLEOTIDE SEQUENCE [LARGE SCALE GENOMIC DNA]</scope>
    <source>
        <strain evidence="2 3">AX4</strain>
    </source>
</reference>
<evidence type="ECO:0000259" key="1">
    <source>
        <dbReference type="Pfam" id="PF18299"/>
    </source>
</evidence>
<name>Q54AM2_DICDI</name>
<protein>
    <recommendedName>
        <fullName evidence="1">ATP-grasp domain-containing protein</fullName>
    </recommendedName>
</protein>
<dbReference type="InterPro" id="IPR041261">
    <property type="entry name" value="R2K_2"/>
</dbReference>
<dbReference type="RefSeq" id="XP_628723.1">
    <property type="nucleotide sequence ID" value="XM_628721.1"/>
</dbReference>
<dbReference type="InParanoid" id="Q54AM2"/>
<sequence length="162" mass="18443">MKIIVQAHGTNVYHREEQKVHDYVKDFIPLGLSQLKKKTDLIESAVWLCEVVEWGSEWQFYLQDDVVVYKAPYKGATKPDIRIVDDMIQRLQYCSTGPNTYALDVDVLSSGKTALIEMNDAFAVSAETFPQTSILNGYSLAGIRKWRNPGVFRSTSSRCRCE</sequence>
<keyword evidence="3" id="KW-1185">Reference proteome</keyword>
<evidence type="ECO:0000313" key="2">
    <source>
        <dbReference type="EMBL" id="EAL60310.1"/>
    </source>
</evidence>
<dbReference type="VEuPathDB" id="AmoebaDB:DDB_G0294348"/>
<dbReference type="EMBL" id="AAFI02000253">
    <property type="protein sequence ID" value="EAL60310.1"/>
    <property type="molecule type" value="Genomic_DNA"/>
</dbReference>
<dbReference type="KEGG" id="ddi:DDB_G0294348"/>